<evidence type="ECO:0000256" key="1">
    <source>
        <dbReference type="SAM" id="MobiDB-lite"/>
    </source>
</evidence>
<proteinExistence type="predicted"/>
<feature type="compositionally biased region" description="Low complexity" evidence="1">
    <location>
        <begin position="28"/>
        <end position="41"/>
    </location>
</feature>
<dbReference type="Proteomes" id="UP001219355">
    <property type="component" value="Chromosome 1"/>
</dbReference>
<protein>
    <submittedName>
        <fullName evidence="2">Uncharacterized protein</fullName>
    </submittedName>
</protein>
<feature type="compositionally biased region" description="Polar residues" evidence="1">
    <location>
        <begin position="42"/>
        <end position="69"/>
    </location>
</feature>
<evidence type="ECO:0000313" key="3">
    <source>
        <dbReference type="Proteomes" id="UP001219355"/>
    </source>
</evidence>
<gene>
    <name evidence="2" type="ORF">PRK78_002213</name>
</gene>
<dbReference type="AlphaFoldDB" id="A0AAF0DDY5"/>
<feature type="compositionally biased region" description="Polar residues" evidence="1">
    <location>
        <begin position="1"/>
        <end position="11"/>
    </location>
</feature>
<feature type="region of interest" description="Disordered" evidence="1">
    <location>
        <begin position="1"/>
        <end position="93"/>
    </location>
</feature>
<keyword evidence="3" id="KW-1185">Reference proteome</keyword>
<organism evidence="2 3">
    <name type="scientific">Emydomyces testavorans</name>
    <dbReference type="NCBI Taxonomy" id="2070801"/>
    <lineage>
        <taxon>Eukaryota</taxon>
        <taxon>Fungi</taxon>
        <taxon>Dikarya</taxon>
        <taxon>Ascomycota</taxon>
        <taxon>Pezizomycotina</taxon>
        <taxon>Eurotiomycetes</taxon>
        <taxon>Eurotiomycetidae</taxon>
        <taxon>Onygenales</taxon>
        <taxon>Nannizziopsiaceae</taxon>
        <taxon>Emydomyces</taxon>
    </lineage>
</organism>
<reference evidence="2" key="1">
    <citation type="submission" date="2023-03" db="EMBL/GenBank/DDBJ databases">
        <title>Emydomyces testavorans Genome Sequence.</title>
        <authorList>
            <person name="Hoyer L."/>
        </authorList>
    </citation>
    <scope>NUCLEOTIDE SEQUENCE</scope>
    <source>
        <strain evidence="2">16-2883</strain>
    </source>
</reference>
<feature type="compositionally biased region" description="Polar residues" evidence="1">
    <location>
        <begin position="81"/>
        <end position="93"/>
    </location>
</feature>
<sequence>MAKNRTITNYFTASTSASSSARKDDPPSRSSSLSPCPSYLSQPFSSPLVTRATRTLNEHSTQSSVSDNVSLDYDAKRPDPSQRTSLGASFGSSQRVVKDGQVIVTGTDGEDNDSISGDDLLRQFLGTTSRSSPTRRKAASKIPTTPSKYKFSLDDLVMDAVDDREAEANISKLNLAFKSPRADSEAAKANRTPKQRSRMFRDDILASVIGEDTSIGKMQRLKDAVDRTEALDQGKSWSFFADTVASVAPPRFPEKQVTTDRMLGTSEPKDEVRFAYCSAIKVAPANRISSLVHSTQIEQMFRNLGARPDALSVEDVIIPDFRGLDRESSSLQLHNSRLSFLGSKSRDHKYLLSALDLIDGLASK</sequence>
<evidence type="ECO:0000313" key="2">
    <source>
        <dbReference type="EMBL" id="WEW56762.1"/>
    </source>
</evidence>
<dbReference type="EMBL" id="CP120627">
    <property type="protein sequence ID" value="WEW56762.1"/>
    <property type="molecule type" value="Genomic_DNA"/>
</dbReference>
<name>A0AAF0DDY5_9EURO</name>
<accession>A0AAF0DDY5</accession>